<keyword evidence="3 7" id="KW-1133">Transmembrane helix</keyword>
<evidence type="ECO:0000256" key="7">
    <source>
        <dbReference type="SAM" id="Phobius"/>
    </source>
</evidence>
<evidence type="ECO:0000256" key="5">
    <source>
        <dbReference type="ARBA" id="ARBA00038359"/>
    </source>
</evidence>
<feature type="region of interest" description="Disordered" evidence="6">
    <location>
        <begin position="280"/>
        <end position="333"/>
    </location>
</feature>
<name>A0A2C5Y2I5_9HYPO</name>
<feature type="transmembrane region" description="Helical" evidence="7">
    <location>
        <begin position="126"/>
        <end position="148"/>
    </location>
</feature>
<comment type="subcellular location">
    <subcellularLocation>
        <location evidence="1">Membrane</location>
        <topology evidence="1">Multi-pass membrane protein</topology>
    </subcellularLocation>
</comment>
<dbReference type="AlphaFoldDB" id="A0A2C5Y2I5"/>
<feature type="domain" description="Rhodopsin" evidence="8">
    <location>
        <begin position="31"/>
        <end position="264"/>
    </location>
</feature>
<dbReference type="PANTHER" id="PTHR33048:SF47">
    <property type="entry name" value="INTEGRAL MEMBRANE PROTEIN-RELATED"/>
    <property type="match status" value="1"/>
</dbReference>
<feature type="transmembrane region" description="Helical" evidence="7">
    <location>
        <begin position="208"/>
        <end position="229"/>
    </location>
</feature>
<dbReference type="EMBL" id="NJET01000113">
    <property type="protein sequence ID" value="PHH61184.1"/>
    <property type="molecule type" value="Genomic_DNA"/>
</dbReference>
<reference evidence="9 10" key="1">
    <citation type="submission" date="2017-06" db="EMBL/GenBank/DDBJ databases">
        <title>Ant-infecting Ophiocordyceps genomes reveal a high diversity of potential behavioral manipulation genes and a possible major role for enterotoxins.</title>
        <authorList>
            <person name="De Bekker C."/>
            <person name="Evans H.C."/>
            <person name="Brachmann A."/>
            <person name="Hughes D.P."/>
        </authorList>
    </citation>
    <scope>NUCLEOTIDE SEQUENCE [LARGE SCALE GENOMIC DNA]</scope>
    <source>
        <strain evidence="9 10">Map64</strain>
    </source>
</reference>
<evidence type="ECO:0000256" key="2">
    <source>
        <dbReference type="ARBA" id="ARBA00022692"/>
    </source>
</evidence>
<dbReference type="STRING" id="1399860.A0A2C5Y2I5"/>
<dbReference type="InterPro" id="IPR049326">
    <property type="entry name" value="Rhodopsin_dom_fungi"/>
</dbReference>
<organism evidence="9 10">
    <name type="scientific">Ophiocordyceps australis</name>
    <dbReference type="NCBI Taxonomy" id="1399860"/>
    <lineage>
        <taxon>Eukaryota</taxon>
        <taxon>Fungi</taxon>
        <taxon>Dikarya</taxon>
        <taxon>Ascomycota</taxon>
        <taxon>Pezizomycotina</taxon>
        <taxon>Sordariomycetes</taxon>
        <taxon>Hypocreomycetidae</taxon>
        <taxon>Hypocreales</taxon>
        <taxon>Ophiocordycipitaceae</taxon>
        <taxon>Ophiocordyceps</taxon>
    </lineage>
</organism>
<evidence type="ECO:0000256" key="3">
    <source>
        <dbReference type="ARBA" id="ARBA00022989"/>
    </source>
</evidence>
<dbReference type="PANTHER" id="PTHR33048">
    <property type="entry name" value="PTH11-LIKE INTEGRAL MEMBRANE PROTEIN (AFU_ORTHOLOGUE AFUA_5G11245)"/>
    <property type="match status" value="1"/>
</dbReference>
<sequence length="333" mass="36861">MSFDIANNSLQQTAFILTVVAAAVAMAATALRFAATRCAHRKFSWEDWFAVLATLFFVAYAVPFLYILRIMNGRSPMKLSAEEVVKTTKAGYVMAAQFCLQQLFAKLSLLCLYYRLFYIRRAFVRCIYILGALQLIWSIATFMVHWFLCSPPQKLWDKKLPGSCINAPAFLAAGEPPNSLMDFALIAMAIWIVQSLHMTTATKVKLSFLFALGGLAGIMGFVKIGLGFSPMRDERIALLDPIWAVVQQSCAVICCSAPVYKPLMPDLGFLQTLSSFGSRSFGGRAGSRNKPASGEMRVSPAPTDSAKARKNPYDWVQLEEHRTSEPSLSRTSS</sequence>
<keyword evidence="4 7" id="KW-0472">Membrane</keyword>
<comment type="caution">
    <text evidence="9">The sequence shown here is derived from an EMBL/GenBank/DDBJ whole genome shotgun (WGS) entry which is preliminary data.</text>
</comment>
<dbReference type="Pfam" id="PF20684">
    <property type="entry name" value="Fung_rhodopsin"/>
    <property type="match status" value="1"/>
</dbReference>
<feature type="transmembrane region" description="Helical" evidence="7">
    <location>
        <begin position="91"/>
        <end position="114"/>
    </location>
</feature>
<dbReference type="OrthoDB" id="444631at2759"/>
<evidence type="ECO:0000313" key="9">
    <source>
        <dbReference type="EMBL" id="PHH61184.1"/>
    </source>
</evidence>
<proteinExistence type="inferred from homology"/>
<keyword evidence="10" id="KW-1185">Reference proteome</keyword>
<feature type="transmembrane region" description="Helical" evidence="7">
    <location>
        <begin position="47"/>
        <end position="71"/>
    </location>
</feature>
<evidence type="ECO:0000256" key="6">
    <source>
        <dbReference type="SAM" id="MobiDB-lite"/>
    </source>
</evidence>
<accession>A0A2C5Y2I5</accession>
<evidence type="ECO:0000313" key="10">
    <source>
        <dbReference type="Proteomes" id="UP000226192"/>
    </source>
</evidence>
<evidence type="ECO:0000256" key="4">
    <source>
        <dbReference type="ARBA" id="ARBA00023136"/>
    </source>
</evidence>
<dbReference type="Proteomes" id="UP000226192">
    <property type="component" value="Unassembled WGS sequence"/>
</dbReference>
<dbReference type="InterPro" id="IPR052337">
    <property type="entry name" value="SAT4-like"/>
</dbReference>
<feature type="transmembrane region" description="Helical" evidence="7">
    <location>
        <begin position="179"/>
        <end position="196"/>
    </location>
</feature>
<gene>
    <name evidence="9" type="ORF">CDD81_707</name>
</gene>
<comment type="similarity">
    <text evidence="5">Belongs to the SAT4 family.</text>
</comment>
<protein>
    <recommendedName>
        <fullName evidence="8">Rhodopsin domain-containing protein</fullName>
    </recommendedName>
</protein>
<evidence type="ECO:0000256" key="1">
    <source>
        <dbReference type="ARBA" id="ARBA00004141"/>
    </source>
</evidence>
<dbReference type="GO" id="GO:0016020">
    <property type="term" value="C:membrane"/>
    <property type="evidence" value="ECO:0007669"/>
    <property type="project" value="UniProtKB-SubCell"/>
</dbReference>
<evidence type="ECO:0000259" key="8">
    <source>
        <dbReference type="Pfam" id="PF20684"/>
    </source>
</evidence>
<keyword evidence="2 7" id="KW-0812">Transmembrane</keyword>
<feature type="transmembrane region" description="Helical" evidence="7">
    <location>
        <begin position="12"/>
        <end position="35"/>
    </location>
</feature>